<keyword evidence="3" id="KW-1185">Reference proteome</keyword>
<proteinExistence type="predicted"/>
<name>A0AAD5QM25_PARTN</name>
<gene>
    <name evidence="2" type="ORF">KIN20_010827</name>
</gene>
<evidence type="ECO:0000313" key="3">
    <source>
        <dbReference type="Proteomes" id="UP001196413"/>
    </source>
</evidence>
<reference evidence="2" key="1">
    <citation type="submission" date="2021-06" db="EMBL/GenBank/DDBJ databases">
        <title>Parelaphostrongylus tenuis whole genome reference sequence.</title>
        <authorList>
            <person name="Garwood T.J."/>
            <person name="Larsen P.A."/>
            <person name="Fountain-Jones N.M."/>
            <person name="Garbe J.R."/>
            <person name="Macchietto M.G."/>
            <person name="Kania S.A."/>
            <person name="Gerhold R.W."/>
            <person name="Richards J.E."/>
            <person name="Wolf T.M."/>
        </authorList>
    </citation>
    <scope>NUCLEOTIDE SEQUENCE</scope>
    <source>
        <strain evidence="2">MNPRO001-30</strain>
        <tissue evidence="2">Meninges</tissue>
    </source>
</reference>
<comment type="caution">
    <text evidence="2">The sequence shown here is derived from an EMBL/GenBank/DDBJ whole genome shotgun (WGS) entry which is preliminary data.</text>
</comment>
<evidence type="ECO:0000313" key="2">
    <source>
        <dbReference type="EMBL" id="KAJ1354025.1"/>
    </source>
</evidence>
<evidence type="ECO:0000256" key="1">
    <source>
        <dbReference type="SAM" id="MobiDB-lite"/>
    </source>
</evidence>
<organism evidence="2 3">
    <name type="scientific">Parelaphostrongylus tenuis</name>
    <name type="common">Meningeal worm</name>
    <dbReference type="NCBI Taxonomy" id="148309"/>
    <lineage>
        <taxon>Eukaryota</taxon>
        <taxon>Metazoa</taxon>
        <taxon>Ecdysozoa</taxon>
        <taxon>Nematoda</taxon>
        <taxon>Chromadorea</taxon>
        <taxon>Rhabditida</taxon>
        <taxon>Rhabditina</taxon>
        <taxon>Rhabditomorpha</taxon>
        <taxon>Strongyloidea</taxon>
        <taxon>Metastrongylidae</taxon>
        <taxon>Parelaphostrongylus</taxon>
    </lineage>
</organism>
<accession>A0AAD5QM25</accession>
<dbReference type="Proteomes" id="UP001196413">
    <property type="component" value="Unassembled WGS sequence"/>
</dbReference>
<sequence length="191" mass="22593">MQRPWAQGREAANRSDRVVYGRSPITPGNKMSKNLADDDFFGIQCLSSDRRTYSTVRAHVAQWLEVLCVAHEAVEVTLLEKRRQIRSQHENPQNHKRIKRKDRAILHEENTDFYTEMSAVKGPRNESFPNDYDAEVIHPSEEETGWDKIRRQFIPVWMMSPDELVDLMVNRVLIKNGWKYRFIMLQIVFYK</sequence>
<protein>
    <submittedName>
        <fullName evidence="2">Uncharacterized protein</fullName>
    </submittedName>
</protein>
<dbReference type="EMBL" id="JAHQIW010001916">
    <property type="protein sequence ID" value="KAJ1354025.1"/>
    <property type="molecule type" value="Genomic_DNA"/>
</dbReference>
<feature type="region of interest" description="Disordered" evidence="1">
    <location>
        <begin position="1"/>
        <end position="25"/>
    </location>
</feature>
<dbReference type="AlphaFoldDB" id="A0AAD5QM25"/>